<gene>
    <name evidence="1" type="ORF">METZ01_LOCUS511825</name>
</gene>
<evidence type="ECO:0000313" key="1">
    <source>
        <dbReference type="EMBL" id="SVE58971.1"/>
    </source>
</evidence>
<protein>
    <submittedName>
        <fullName evidence="1">Uncharacterized protein</fullName>
    </submittedName>
</protein>
<organism evidence="1">
    <name type="scientific">marine metagenome</name>
    <dbReference type="NCBI Taxonomy" id="408172"/>
    <lineage>
        <taxon>unclassified sequences</taxon>
        <taxon>metagenomes</taxon>
        <taxon>ecological metagenomes</taxon>
    </lineage>
</organism>
<sequence>VAYPYPKPRLVKDPAQGHFHAPQRPFNGENYAREILPELIERHVHDAMKIRSGFRAGIPLDSPES</sequence>
<reference evidence="1" key="1">
    <citation type="submission" date="2018-05" db="EMBL/GenBank/DDBJ databases">
        <authorList>
            <person name="Lanie J.A."/>
            <person name="Ng W.-L."/>
            <person name="Kazmierczak K.M."/>
            <person name="Andrzejewski T.M."/>
            <person name="Davidsen T.M."/>
            <person name="Wayne K.J."/>
            <person name="Tettelin H."/>
            <person name="Glass J.I."/>
            <person name="Rusch D."/>
            <person name="Podicherti R."/>
            <person name="Tsui H.-C.T."/>
            <person name="Winkler M.E."/>
        </authorList>
    </citation>
    <scope>NUCLEOTIDE SEQUENCE</scope>
</reference>
<accession>A0A383EQD4</accession>
<name>A0A383EQD4_9ZZZZ</name>
<dbReference type="AlphaFoldDB" id="A0A383EQD4"/>
<feature type="non-terminal residue" evidence="1">
    <location>
        <position position="1"/>
    </location>
</feature>
<proteinExistence type="predicted"/>
<dbReference type="EMBL" id="UINC01227887">
    <property type="protein sequence ID" value="SVE58971.1"/>
    <property type="molecule type" value="Genomic_DNA"/>
</dbReference>